<proteinExistence type="predicted"/>
<reference evidence="2 3" key="1">
    <citation type="submission" date="2014-04" db="EMBL/GenBank/DDBJ databases">
        <authorList>
            <consortium name="DOE Joint Genome Institute"/>
            <person name="Kuo A."/>
            <person name="Tarkka M."/>
            <person name="Buscot F."/>
            <person name="Kohler A."/>
            <person name="Nagy L.G."/>
            <person name="Floudas D."/>
            <person name="Copeland A."/>
            <person name="Barry K.W."/>
            <person name="Cichocki N."/>
            <person name="Veneault-Fourrey C."/>
            <person name="LaButti K."/>
            <person name="Lindquist E.A."/>
            <person name="Lipzen A."/>
            <person name="Lundell T."/>
            <person name="Morin E."/>
            <person name="Murat C."/>
            <person name="Sun H."/>
            <person name="Tunlid A."/>
            <person name="Henrissat B."/>
            <person name="Grigoriev I.V."/>
            <person name="Hibbett D.S."/>
            <person name="Martin F."/>
            <person name="Nordberg H.P."/>
            <person name="Cantor M.N."/>
            <person name="Hua S.X."/>
        </authorList>
    </citation>
    <scope>NUCLEOTIDE SEQUENCE [LARGE SCALE GENOMIC DNA]</scope>
    <source>
        <strain evidence="2 3">F 1598</strain>
    </source>
</reference>
<dbReference type="AlphaFoldDB" id="A0A0C3EKJ4"/>
<accession>A0A0C3EKJ4</accession>
<evidence type="ECO:0000313" key="2">
    <source>
        <dbReference type="EMBL" id="KIM73095.1"/>
    </source>
</evidence>
<keyword evidence="3" id="KW-1185">Reference proteome</keyword>
<dbReference type="EMBL" id="KN833093">
    <property type="protein sequence ID" value="KIM73095.1"/>
    <property type="molecule type" value="Genomic_DNA"/>
</dbReference>
<reference evidence="3" key="2">
    <citation type="submission" date="2015-01" db="EMBL/GenBank/DDBJ databases">
        <title>Evolutionary Origins and Diversification of the Mycorrhizal Mutualists.</title>
        <authorList>
            <consortium name="DOE Joint Genome Institute"/>
            <consortium name="Mycorrhizal Genomics Consortium"/>
            <person name="Kohler A."/>
            <person name="Kuo A."/>
            <person name="Nagy L.G."/>
            <person name="Floudas D."/>
            <person name="Copeland A."/>
            <person name="Barry K.W."/>
            <person name="Cichocki N."/>
            <person name="Veneault-Fourrey C."/>
            <person name="LaButti K."/>
            <person name="Lindquist E.A."/>
            <person name="Lipzen A."/>
            <person name="Lundell T."/>
            <person name="Morin E."/>
            <person name="Murat C."/>
            <person name="Riley R."/>
            <person name="Ohm R."/>
            <person name="Sun H."/>
            <person name="Tunlid A."/>
            <person name="Henrissat B."/>
            <person name="Grigoriev I.V."/>
            <person name="Hibbett D.S."/>
            <person name="Martin F."/>
        </authorList>
    </citation>
    <scope>NUCLEOTIDE SEQUENCE [LARGE SCALE GENOMIC DNA]</scope>
    <source>
        <strain evidence="3">F 1598</strain>
    </source>
</reference>
<name>A0A0C3EKJ4_PILCF</name>
<dbReference type="Proteomes" id="UP000054166">
    <property type="component" value="Unassembled WGS sequence"/>
</dbReference>
<dbReference type="HOGENOM" id="CLU_2455546_0_0_1"/>
<organism evidence="2 3">
    <name type="scientific">Piloderma croceum (strain F 1598)</name>
    <dbReference type="NCBI Taxonomy" id="765440"/>
    <lineage>
        <taxon>Eukaryota</taxon>
        <taxon>Fungi</taxon>
        <taxon>Dikarya</taxon>
        <taxon>Basidiomycota</taxon>
        <taxon>Agaricomycotina</taxon>
        <taxon>Agaricomycetes</taxon>
        <taxon>Agaricomycetidae</taxon>
        <taxon>Atheliales</taxon>
        <taxon>Atheliaceae</taxon>
        <taxon>Piloderma</taxon>
    </lineage>
</organism>
<sequence>MNGVIYIYHSTISSDIHIRILLPKSSSLLWVAATDPRKGGPITSDIGVILPKAKSSPATMHHPASRDKAVPRRHPSDAVSGRNATRISP</sequence>
<evidence type="ECO:0000313" key="3">
    <source>
        <dbReference type="Proteomes" id="UP000054166"/>
    </source>
</evidence>
<evidence type="ECO:0000256" key="1">
    <source>
        <dbReference type="SAM" id="MobiDB-lite"/>
    </source>
</evidence>
<feature type="region of interest" description="Disordered" evidence="1">
    <location>
        <begin position="53"/>
        <end position="89"/>
    </location>
</feature>
<gene>
    <name evidence="2" type="ORF">PILCRDRAFT_829406</name>
</gene>
<dbReference type="InParanoid" id="A0A0C3EKJ4"/>
<feature type="compositionally biased region" description="Basic and acidic residues" evidence="1">
    <location>
        <begin position="64"/>
        <end position="76"/>
    </location>
</feature>
<protein>
    <submittedName>
        <fullName evidence="2">Uncharacterized protein</fullName>
    </submittedName>
</protein>